<feature type="compositionally biased region" description="Low complexity" evidence="1">
    <location>
        <begin position="411"/>
        <end position="420"/>
    </location>
</feature>
<feature type="region of interest" description="Disordered" evidence="1">
    <location>
        <begin position="411"/>
        <end position="509"/>
    </location>
</feature>
<feature type="region of interest" description="Disordered" evidence="1">
    <location>
        <begin position="43"/>
        <end position="81"/>
    </location>
</feature>
<feature type="region of interest" description="Disordered" evidence="1">
    <location>
        <begin position="608"/>
        <end position="647"/>
    </location>
</feature>
<dbReference type="EMBL" id="JAUUTY010000002">
    <property type="protein sequence ID" value="KAK1684372.1"/>
    <property type="molecule type" value="Genomic_DNA"/>
</dbReference>
<reference evidence="4" key="1">
    <citation type="submission" date="2023-07" db="EMBL/GenBank/DDBJ databases">
        <title>A chromosome-level genome assembly of Lolium multiflorum.</title>
        <authorList>
            <person name="Chen Y."/>
            <person name="Copetti D."/>
            <person name="Kolliker R."/>
            <person name="Studer B."/>
        </authorList>
    </citation>
    <scope>NUCLEOTIDE SEQUENCE</scope>
    <source>
        <strain evidence="4">02402/16</strain>
        <tissue evidence="4">Leaf</tissue>
    </source>
</reference>
<accession>A0AAD8TMA9</accession>
<dbReference type="InterPro" id="IPR040256">
    <property type="entry name" value="At4g02000-like"/>
</dbReference>
<evidence type="ECO:0008006" key="6">
    <source>
        <dbReference type="Google" id="ProtNLM"/>
    </source>
</evidence>
<protein>
    <recommendedName>
        <fullName evidence="6">CCHC-type domain-containing protein</fullName>
    </recommendedName>
</protein>
<dbReference type="PANTHER" id="PTHR31286">
    <property type="entry name" value="GLYCINE-RICH CELL WALL STRUCTURAL PROTEIN 1.8-LIKE"/>
    <property type="match status" value="1"/>
</dbReference>
<dbReference type="InterPro" id="IPR025558">
    <property type="entry name" value="DUF4283"/>
</dbReference>
<feature type="domain" description="DUF4283" evidence="2">
    <location>
        <begin position="115"/>
        <end position="183"/>
    </location>
</feature>
<dbReference type="Pfam" id="PF14111">
    <property type="entry name" value="DUF4283"/>
    <property type="match status" value="1"/>
</dbReference>
<dbReference type="AlphaFoldDB" id="A0AAD8TMA9"/>
<feature type="compositionally biased region" description="Basic and acidic residues" evidence="1">
    <location>
        <begin position="611"/>
        <end position="647"/>
    </location>
</feature>
<evidence type="ECO:0000313" key="4">
    <source>
        <dbReference type="EMBL" id="KAK1684372.1"/>
    </source>
</evidence>
<name>A0AAD8TMA9_LOLMU</name>
<dbReference type="Proteomes" id="UP001231189">
    <property type="component" value="Unassembled WGS sequence"/>
</dbReference>
<dbReference type="InterPro" id="IPR025836">
    <property type="entry name" value="Zn_knuckle_CX2CX4HX4C"/>
</dbReference>
<feature type="region of interest" description="Disordered" evidence="1">
    <location>
        <begin position="1"/>
        <end position="26"/>
    </location>
</feature>
<proteinExistence type="predicted"/>
<dbReference type="Pfam" id="PF14392">
    <property type="entry name" value="zf-CCHC_4"/>
    <property type="match status" value="1"/>
</dbReference>
<organism evidence="4 5">
    <name type="scientific">Lolium multiflorum</name>
    <name type="common">Italian ryegrass</name>
    <name type="synonym">Lolium perenne subsp. multiflorum</name>
    <dbReference type="NCBI Taxonomy" id="4521"/>
    <lineage>
        <taxon>Eukaryota</taxon>
        <taxon>Viridiplantae</taxon>
        <taxon>Streptophyta</taxon>
        <taxon>Embryophyta</taxon>
        <taxon>Tracheophyta</taxon>
        <taxon>Spermatophyta</taxon>
        <taxon>Magnoliopsida</taxon>
        <taxon>Liliopsida</taxon>
        <taxon>Poales</taxon>
        <taxon>Poaceae</taxon>
        <taxon>BOP clade</taxon>
        <taxon>Pooideae</taxon>
        <taxon>Poodae</taxon>
        <taxon>Poeae</taxon>
        <taxon>Poeae Chloroplast Group 2 (Poeae type)</taxon>
        <taxon>Loliodinae</taxon>
        <taxon>Loliinae</taxon>
        <taxon>Lolium</taxon>
    </lineage>
</organism>
<evidence type="ECO:0000259" key="2">
    <source>
        <dbReference type="Pfam" id="PF14111"/>
    </source>
</evidence>
<keyword evidence="5" id="KW-1185">Reference proteome</keyword>
<evidence type="ECO:0000256" key="1">
    <source>
        <dbReference type="SAM" id="MobiDB-lite"/>
    </source>
</evidence>
<dbReference type="PANTHER" id="PTHR31286:SF180">
    <property type="entry name" value="OS10G0362600 PROTEIN"/>
    <property type="match status" value="1"/>
</dbReference>
<evidence type="ECO:0000313" key="5">
    <source>
        <dbReference type="Proteomes" id="UP001231189"/>
    </source>
</evidence>
<comment type="caution">
    <text evidence="4">The sequence shown here is derived from an EMBL/GenBank/DDBJ whole genome shotgun (WGS) entry which is preliminary data.</text>
</comment>
<sequence>MSINRGGSVQHHNHLDRHKTTKMTTHQAPSLNHLALDGEATPKEATLSGTPAPAAGASRTLVDHASSSAKRKDKQAMTVKETGEEVQPIIINMSKARGTARVRLLAVGVLLSVVAITSKQLINYMRNVWKVRGTLETNQYADKRFVLEFSEEGDFEHVTCGGPWRYKDDAVLVRKLKEGEDPETAQFDSVPIWVQYKGIPFYLLTKALARNLGRRTGEFICIDNNARGDICDKILRARILMPLGRPLLRGIPIEDEFTDEEVMVSLRYERLPIFCLFCGLIGHSKQNCDRPETPKTSRYNPSIGVPPTDRHDIRKWFLPEYIGQERQAPSHSLPWRSSWKAEAGKTRTCETRHTAIVSHVAKRVEMLSMQDKAAANKNTNNALMVNDTTTTANAMTKNSNDNSLAKIVINSRTSSDSSSTPGLEPPEILGASSTPTVVAPTTKLLPPTSPNTENANNIAKPDQAPTVKGNDQTVASAANALTGDHATWKRRPREDTKANIQGPGERTTHGVTLGATRQREEEDSTALPPVQKKKIVMQVPSMVECLGEEGLRKLMELEEAANARASFGIGDQIDMHTKTVMSESLVYNRDAPVHVASVEGTNLPTAVEIQEGERGAEGKQEQVIRKKTEPKTDGKKPGTKEGAWRNK</sequence>
<feature type="domain" description="Zinc knuckle CX2CX4HX4C" evidence="3">
    <location>
        <begin position="260"/>
        <end position="289"/>
    </location>
</feature>
<gene>
    <name evidence="4" type="ORF">QYE76_045220</name>
</gene>
<evidence type="ECO:0000259" key="3">
    <source>
        <dbReference type="Pfam" id="PF14392"/>
    </source>
</evidence>
<feature type="compositionally biased region" description="Basic residues" evidence="1">
    <location>
        <begin position="11"/>
        <end position="21"/>
    </location>
</feature>